<feature type="compositionally biased region" description="Low complexity" evidence="1">
    <location>
        <begin position="423"/>
        <end position="439"/>
    </location>
</feature>
<gene>
    <name evidence="2" type="ORF">EVOR1521_LOCUS18818</name>
</gene>
<keyword evidence="3" id="KW-1185">Reference proteome</keyword>
<organism evidence="2 3">
    <name type="scientific">Effrenium voratum</name>
    <dbReference type="NCBI Taxonomy" id="2562239"/>
    <lineage>
        <taxon>Eukaryota</taxon>
        <taxon>Sar</taxon>
        <taxon>Alveolata</taxon>
        <taxon>Dinophyceae</taxon>
        <taxon>Suessiales</taxon>
        <taxon>Symbiodiniaceae</taxon>
        <taxon>Effrenium</taxon>
    </lineage>
</organism>
<feature type="region of interest" description="Disordered" evidence="1">
    <location>
        <begin position="416"/>
        <end position="457"/>
    </location>
</feature>
<sequence length="581" mass="62688">MTEAFFSALPAEEFESFETELREALINAATRAQELGLPGARFPLQQWIDRRLGGELKAVQDPRGQCEITLLTGSGGAGTSATGAPAAAVGLEAFFSSLSQDSFSKEEEALREAIFDFLAAWTSPDLAKLVDLSSDQNVKAHCKFLPPPVRLQDWVERRIGGEVEFQKDHRGQEVVQVLPEAKKIVAEKFTALRRHAMNAGKANPFPAVGAVGKGGKGVAKGAKGPVPSKEQWLEALPQDELTGEELALRQSVLDWLDVWSKRPGKGKGAAPLIGDVVNDPRVGFCRSALLPQNVSLKDWIEARIGGEVELKTNQRGQVEVHRSGASSGTAPPDASTILDQLPEEALSDEEVALRQAVLNLLSRGGCNIFAMNGHPAVLSAKRRFLPDEVPLRDWIDRRIGGEVEVTAKDWVCKRSEEEPAKNPAAHGTGAAGAPAAPAGKGNGKFEPKGKVDAPPRVGVDSTRMIADNFFKSLPADSFTPAEDMLRDSILAFLENWTEEEAPTLAKAMLDAMVRQCKANVLPKGNVVSLKEWIERRLGGELEIVRNEKGNLVIGIRGDPEPAKRGASQDWDQGPGKAARAE</sequence>
<reference evidence="2" key="1">
    <citation type="submission" date="2023-08" db="EMBL/GenBank/DDBJ databases">
        <authorList>
            <person name="Chen Y."/>
            <person name="Shah S."/>
            <person name="Dougan E. K."/>
            <person name="Thang M."/>
            <person name="Chan C."/>
        </authorList>
    </citation>
    <scope>NUCLEOTIDE SEQUENCE</scope>
</reference>
<feature type="region of interest" description="Disordered" evidence="1">
    <location>
        <begin position="315"/>
        <end position="336"/>
    </location>
</feature>
<evidence type="ECO:0000256" key="1">
    <source>
        <dbReference type="SAM" id="MobiDB-lite"/>
    </source>
</evidence>
<comment type="caution">
    <text evidence="2">The sequence shown here is derived from an EMBL/GenBank/DDBJ whole genome shotgun (WGS) entry which is preliminary data.</text>
</comment>
<protein>
    <submittedName>
        <fullName evidence="2">Uncharacterized protein</fullName>
    </submittedName>
</protein>
<proteinExistence type="predicted"/>
<dbReference type="AlphaFoldDB" id="A0AA36IWB5"/>
<name>A0AA36IWB5_9DINO</name>
<dbReference type="EMBL" id="CAUJNA010002746">
    <property type="protein sequence ID" value="CAJ1394081.1"/>
    <property type="molecule type" value="Genomic_DNA"/>
</dbReference>
<feature type="region of interest" description="Disordered" evidence="1">
    <location>
        <begin position="555"/>
        <end position="581"/>
    </location>
</feature>
<feature type="compositionally biased region" description="Basic and acidic residues" evidence="1">
    <location>
        <begin position="443"/>
        <end position="453"/>
    </location>
</feature>
<evidence type="ECO:0000313" key="3">
    <source>
        <dbReference type="Proteomes" id="UP001178507"/>
    </source>
</evidence>
<dbReference type="Proteomes" id="UP001178507">
    <property type="component" value="Unassembled WGS sequence"/>
</dbReference>
<accession>A0AA36IWB5</accession>
<evidence type="ECO:0000313" key="2">
    <source>
        <dbReference type="EMBL" id="CAJ1394081.1"/>
    </source>
</evidence>